<dbReference type="InterPro" id="IPR035513">
    <property type="entry name" value="Invertase/methylesterase_inhib"/>
</dbReference>
<dbReference type="InterPro" id="IPR011050">
    <property type="entry name" value="Pectin_lyase_fold/virulence"/>
</dbReference>
<evidence type="ECO:0000256" key="1">
    <source>
        <dbReference type="ARBA" id="ARBA00004191"/>
    </source>
</evidence>
<dbReference type="Proteomes" id="UP000822688">
    <property type="component" value="Chromosome 10"/>
</dbReference>
<evidence type="ECO:0000256" key="9">
    <source>
        <dbReference type="RuleBase" id="RU000589"/>
    </source>
</evidence>
<dbReference type="InterPro" id="IPR018040">
    <property type="entry name" value="Pectinesterase_Tyr_AS"/>
</dbReference>
<dbReference type="Gene3D" id="2.160.20.10">
    <property type="entry name" value="Single-stranded right-handed beta-helix, Pectin lyase-like"/>
    <property type="match status" value="1"/>
</dbReference>
<evidence type="ECO:0000259" key="10">
    <source>
        <dbReference type="SMART" id="SM00856"/>
    </source>
</evidence>
<dbReference type="InterPro" id="IPR000070">
    <property type="entry name" value="Pectinesterase_cat"/>
</dbReference>
<comment type="function">
    <text evidence="9">Acts in the modification of cell walls via demethylesterification of cell wall pectin.</text>
</comment>
<comment type="subcellular location">
    <subcellularLocation>
        <location evidence="1 9">Secreted</location>
        <location evidence="1 9">Cell wall</location>
    </subcellularLocation>
</comment>
<evidence type="ECO:0000256" key="6">
    <source>
        <dbReference type="ARBA" id="ARBA00022512"/>
    </source>
</evidence>
<dbReference type="InterPro" id="IPR012334">
    <property type="entry name" value="Pectin_lyas_fold"/>
</dbReference>
<dbReference type="GO" id="GO:0004857">
    <property type="term" value="F:enzyme inhibitor activity"/>
    <property type="evidence" value="ECO:0007669"/>
    <property type="project" value="InterPro"/>
</dbReference>
<feature type="chain" id="PRO_5035960116" description="Pectinesterase" evidence="9">
    <location>
        <begin position="24"/>
        <end position="574"/>
    </location>
</feature>
<reference evidence="11" key="1">
    <citation type="submission" date="2020-06" db="EMBL/GenBank/DDBJ databases">
        <title>WGS assembly of Ceratodon purpureus strain R40.</title>
        <authorList>
            <person name="Carey S.B."/>
            <person name="Jenkins J."/>
            <person name="Shu S."/>
            <person name="Lovell J.T."/>
            <person name="Sreedasyam A."/>
            <person name="Maumus F."/>
            <person name="Tiley G.P."/>
            <person name="Fernandez-Pozo N."/>
            <person name="Barry K."/>
            <person name="Chen C."/>
            <person name="Wang M."/>
            <person name="Lipzen A."/>
            <person name="Daum C."/>
            <person name="Saski C.A."/>
            <person name="Payton A.C."/>
            <person name="Mcbreen J.C."/>
            <person name="Conrad R.E."/>
            <person name="Kollar L.M."/>
            <person name="Olsson S."/>
            <person name="Huttunen S."/>
            <person name="Landis J.B."/>
            <person name="Wickett N.J."/>
            <person name="Johnson M.G."/>
            <person name="Rensing S.A."/>
            <person name="Grimwood J."/>
            <person name="Schmutz J."/>
            <person name="Mcdaniel S.F."/>
        </authorList>
    </citation>
    <scope>NUCLEOTIDE SEQUENCE</scope>
    <source>
        <strain evidence="11">R40</strain>
    </source>
</reference>
<evidence type="ECO:0000256" key="7">
    <source>
        <dbReference type="ARBA" id="ARBA00022801"/>
    </source>
</evidence>
<accession>A0A8T0GL52</accession>
<dbReference type="InterPro" id="IPR006501">
    <property type="entry name" value="Pectinesterase_inhib_dom"/>
</dbReference>
<evidence type="ECO:0000256" key="2">
    <source>
        <dbReference type="ARBA" id="ARBA00005184"/>
    </source>
</evidence>
<feature type="domain" description="Pectinesterase inhibitor" evidence="10">
    <location>
        <begin position="38"/>
        <end position="187"/>
    </location>
</feature>
<keyword evidence="9" id="KW-0732">Signal</keyword>
<keyword evidence="9" id="KW-0961">Cell wall biogenesis/degradation</keyword>
<keyword evidence="8 9" id="KW-0063">Aspartyl esterase</keyword>
<dbReference type="CDD" id="cd15798">
    <property type="entry name" value="PMEI-like_3"/>
    <property type="match status" value="1"/>
</dbReference>
<comment type="similarity">
    <text evidence="4">In the C-terminal section; belongs to the pectinesterase family.</text>
</comment>
<dbReference type="GO" id="GO:0030599">
    <property type="term" value="F:pectinesterase activity"/>
    <property type="evidence" value="ECO:0007669"/>
    <property type="project" value="UniProtKB-UniRule"/>
</dbReference>
<comment type="similarity">
    <text evidence="3">In the N-terminal section; belongs to the PMEI family.</text>
</comment>
<evidence type="ECO:0000256" key="5">
    <source>
        <dbReference type="ARBA" id="ARBA00013229"/>
    </source>
</evidence>
<evidence type="ECO:0000256" key="8">
    <source>
        <dbReference type="ARBA" id="ARBA00023085"/>
    </source>
</evidence>
<dbReference type="EMBL" id="CM026431">
    <property type="protein sequence ID" value="KAG0558929.1"/>
    <property type="molecule type" value="Genomic_DNA"/>
</dbReference>
<dbReference type="PROSITE" id="PS00800">
    <property type="entry name" value="PECTINESTERASE_1"/>
    <property type="match status" value="1"/>
</dbReference>
<dbReference type="NCBIfam" id="TIGR01614">
    <property type="entry name" value="PME_inhib"/>
    <property type="match status" value="1"/>
</dbReference>
<dbReference type="GO" id="GO:0045490">
    <property type="term" value="P:pectin catabolic process"/>
    <property type="evidence" value="ECO:0007669"/>
    <property type="project" value="UniProtKB-UniRule"/>
</dbReference>
<name>A0A8T0GL52_CERPU</name>
<dbReference type="GO" id="GO:0042545">
    <property type="term" value="P:cell wall modification"/>
    <property type="evidence" value="ECO:0007669"/>
    <property type="project" value="UniProtKB-UniRule"/>
</dbReference>
<dbReference type="SMART" id="SM00856">
    <property type="entry name" value="PMEI"/>
    <property type="match status" value="1"/>
</dbReference>
<keyword evidence="7 9" id="KW-0378">Hydrolase</keyword>
<comment type="catalytic activity">
    <reaction evidence="9">
        <text>[(1-&gt;4)-alpha-D-galacturonosyl methyl ester](n) + n H2O = [(1-&gt;4)-alpha-D-galacturonosyl](n) + n methanol + n H(+)</text>
        <dbReference type="Rhea" id="RHEA:22380"/>
        <dbReference type="Rhea" id="RHEA-COMP:14570"/>
        <dbReference type="Rhea" id="RHEA-COMP:14573"/>
        <dbReference type="ChEBI" id="CHEBI:15377"/>
        <dbReference type="ChEBI" id="CHEBI:15378"/>
        <dbReference type="ChEBI" id="CHEBI:17790"/>
        <dbReference type="ChEBI" id="CHEBI:140522"/>
        <dbReference type="ChEBI" id="CHEBI:140523"/>
        <dbReference type="EC" id="3.1.1.11"/>
    </reaction>
</comment>
<dbReference type="Pfam" id="PF01095">
    <property type="entry name" value="Pectinesterase"/>
    <property type="match status" value="1"/>
</dbReference>
<feature type="signal peptide" evidence="9">
    <location>
        <begin position="1"/>
        <end position="23"/>
    </location>
</feature>
<proteinExistence type="inferred from homology"/>
<evidence type="ECO:0000256" key="4">
    <source>
        <dbReference type="ARBA" id="ARBA00007786"/>
    </source>
</evidence>
<evidence type="ECO:0000313" key="11">
    <source>
        <dbReference type="EMBL" id="KAG0558929.1"/>
    </source>
</evidence>
<gene>
    <name evidence="11" type="ORF">KC19_10G065300</name>
</gene>
<keyword evidence="9" id="KW-0964">Secreted</keyword>
<dbReference type="Pfam" id="PF04043">
    <property type="entry name" value="PMEI"/>
    <property type="match status" value="1"/>
</dbReference>
<evidence type="ECO:0000313" key="12">
    <source>
        <dbReference type="Proteomes" id="UP000822688"/>
    </source>
</evidence>
<protein>
    <recommendedName>
        <fullName evidence="5 9">Pectinesterase</fullName>
        <ecNumber evidence="5 9">3.1.1.11</ecNumber>
    </recommendedName>
</protein>
<dbReference type="AlphaFoldDB" id="A0A8T0GL52"/>
<evidence type="ECO:0000256" key="3">
    <source>
        <dbReference type="ARBA" id="ARBA00006027"/>
    </source>
</evidence>
<dbReference type="FunFam" id="2.160.20.10:FF:000029">
    <property type="entry name" value="Pectinesterase 4"/>
    <property type="match status" value="1"/>
</dbReference>
<keyword evidence="12" id="KW-1185">Reference proteome</keyword>
<dbReference type="SUPFAM" id="SSF101148">
    <property type="entry name" value="Plant invertase/pectin methylesterase inhibitor"/>
    <property type="match status" value="1"/>
</dbReference>
<dbReference type="EC" id="3.1.1.11" evidence="5 9"/>
<dbReference type="SUPFAM" id="SSF51126">
    <property type="entry name" value="Pectin lyase-like"/>
    <property type="match status" value="1"/>
</dbReference>
<comment type="caution">
    <text evidence="11">The sequence shown here is derived from an EMBL/GenBank/DDBJ whole genome shotgun (WGS) entry which is preliminary data.</text>
</comment>
<organism evidence="11 12">
    <name type="scientific">Ceratodon purpureus</name>
    <name type="common">Fire moss</name>
    <name type="synonym">Dicranum purpureum</name>
    <dbReference type="NCBI Taxonomy" id="3225"/>
    <lineage>
        <taxon>Eukaryota</taxon>
        <taxon>Viridiplantae</taxon>
        <taxon>Streptophyta</taxon>
        <taxon>Embryophyta</taxon>
        <taxon>Bryophyta</taxon>
        <taxon>Bryophytina</taxon>
        <taxon>Bryopsida</taxon>
        <taxon>Dicranidae</taxon>
        <taxon>Pseudoditrichales</taxon>
        <taxon>Ditrichaceae</taxon>
        <taxon>Ceratodon</taxon>
    </lineage>
</organism>
<keyword evidence="6 9" id="KW-0134">Cell wall</keyword>
<dbReference type="Gene3D" id="1.20.140.40">
    <property type="entry name" value="Invertase/pectin methylesterase inhibitor family protein"/>
    <property type="match status" value="1"/>
</dbReference>
<dbReference type="PANTHER" id="PTHR31707">
    <property type="entry name" value="PECTINESTERASE"/>
    <property type="match status" value="1"/>
</dbReference>
<comment type="pathway">
    <text evidence="2 9">Glycan metabolism; pectin degradation; 2-dehydro-3-deoxy-D-gluconate from pectin: step 1/5.</text>
</comment>
<sequence length="574" mass="62052">MGKCCCLVFILIVAMVIVGVSIGVPLAVKKAKETANNVKQGAADAACQATSYPATCNQTLAGGNYTADSKGMTKMSLMSADTGVNNTLDYVMFLNGTNPNVTAAVEVCVEVLGLSQEQIEAAAAALDSLNATTRQQAMDDIKAWMSAAMELHTTCIDAFYDVSPGDWQSLQQHSNHTDQLFSNALAFINAMAAYGDDITQWKPTGFSLPSSVDLSDLSGLHIPPIPGFGNRRLLSSRSDWVSESDSLPAWMDTQTQRHLLQTTSYDVVVAQDGTGNFKTIQAAVDAHKVNNQRLVIYVKAGIYNEQVTVPKKAKFLTIIGDGDSTVITGSRNVALMKGMTTFKSATLIVQGEGFIGKSFRVENTAGAAGHQACAYRGTADKLAFQSVTFDSFQDTLYAHSFRQFFRECTIRGTVDFMFGNAAASFQNCNIVAKKTTLLGQQNTYSAQGRTDPHQSTGLAYQNCTFDGEASLKSNTTYYKTFLGRPWKAYSVCVIMKSQLMAHIDPTGWLPWNASTFGLYTSYFAEYANTGAGSSLNQRVTWSHPITSASIANKYQANSFVQASSWVSVPLSTTL</sequence>